<dbReference type="Gene3D" id="1.20.1720.10">
    <property type="entry name" value="Multidrug resistance protein D"/>
    <property type="match status" value="2"/>
</dbReference>
<keyword evidence="3" id="KW-1003">Cell membrane</keyword>
<dbReference type="NCBIfam" id="TIGR00711">
    <property type="entry name" value="efflux_EmrB"/>
    <property type="match status" value="1"/>
</dbReference>
<evidence type="ECO:0000256" key="7">
    <source>
        <dbReference type="SAM" id="Phobius"/>
    </source>
</evidence>
<sequence>MTTSHAHRWWALAGMWVAALALGFDITIMNVALPTLATDLSAGTDALQWMVNAYVLVLAGLMLVCGALGDRYGRRRLLLIGLALFGASSAVAPWVDSAAGVIAARTVMGISAAIILPVIFALLPVLFGPEERGRAVSLTVVAVGLGIPLGPILGGWLLEHFWWGSIFLINVPMAVLAVVAIAWLLPESRDTHPRRPDVLGGLLSTVGLLGFVYGFIEAPNRGWSDPLVLAAVALGAALLVVFVVWEQHIRDPMIDLPLFRQREFLGGSIGGVLVTFGLLGLLFVIPQYLQLVLGHDPLATGLRLLPLMGGLVIGAPLGERLAARVGYRAPVAAGLVVLAAALALGATTSLDSGYGFVAGWLAVAGLGIGLALSPAMDAVLSALPEDRAGSGTAIAMTLRQTGGALGVAVLGSVLAQGYTSRLDITGLSPAVADVARESIAGGLAVAQQLNNAGLAASASAAYVHGMTLVLVVTATVTALGAGVVTALLQGRKAPQSTRDARDASLQRR</sequence>
<dbReference type="EMBL" id="JAUMSQ010000113">
    <property type="protein sequence ID" value="MDO3637223.1"/>
    <property type="molecule type" value="Genomic_DNA"/>
</dbReference>
<feature type="domain" description="Major facilitator superfamily (MFS) profile" evidence="8">
    <location>
        <begin position="11"/>
        <end position="492"/>
    </location>
</feature>
<feature type="transmembrane region" description="Helical" evidence="7">
    <location>
        <begin position="107"/>
        <end position="128"/>
    </location>
</feature>
<dbReference type="SUPFAM" id="SSF103473">
    <property type="entry name" value="MFS general substrate transporter"/>
    <property type="match status" value="1"/>
</dbReference>
<keyword evidence="5 7" id="KW-1133">Transmembrane helix</keyword>
<dbReference type="InterPro" id="IPR020846">
    <property type="entry name" value="MFS_dom"/>
</dbReference>
<protein>
    <submittedName>
        <fullName evidence="9">MFS transporter</fullName>
    </submittedName>
</protein>
<dbReference type="InterPro" id="IPR011701">
    <property type="entry name" value="MFS"/>
</dbReference>
<name>A0ABT8UHG1_9MYCO</name>
<dbReference type="PANTHER" id="PTHR42718">
    <property type="entry name" value="MAJOR FACILITATOR SUPERFAMILY MULTIDRUG TRANSPORTER MFSC"/>
    <property type="match status" value="1"/>
</dbReference>
<dbReference type="InterPro" id="IPR036259">
    <property type="entry name" value="MFS_trans_sf"/>
</dbReference>
<reference evidence="9" key="1">
    <citation type="submission" date="2023-07" db="EMBL/GenBank/DDBJ databases">
        <title>Mycolicibacterium sp. nov., a novel bacterial species.</title>
        <authorList>
            <person name="Cao Y."/>
        </authorList>
    </citation>
    <scope>NUCLEOTIDE SEQUENCE</scope>
    <source>
        <strain evidence="9">KC 300</strain>
    </source>
</reference>
<dbReference type="Pfam" id="PF07690">
    <property type="entry name" value="MFS_1"/>
    <property type="match status" value="1"/>
</dbReference>
<dbReference type="CDD" id="cd17321">
    <property type="entry name" value="MFS_MMR_MDR_like"/>
    <property type="match status" value="1"/>
</dbReference>
<feature type="transmembrane region" description="Helical" evidence="7">
    <location>
        <begin position="198"/>
        <end position="216"/>
    </location>
</feature>
<feature type="transmembrane region" description="Helical" evidence="7">
    <location>
        <begin position="329"/>
        <end position="350"/>
    </location>
</feature>
<evidence type="ECO:0000256" key="3">
    <source>
        <dbReference type="ARBA" id="ARBA00022475"/>
    </source>
</evidence>
<dbReference type="PANTHER" id="PTHR42718:SF42">
    <property type="entry name" value="EXPORT PROTEIN"/>
    <property type="match status" value="1"/>
</dbReference>
<feature type="transmembrane region" description="Helical" evidence="7">
    <location>
        <begin position="297"/>
        <end position="317"/>
    </location>
</feature>
<feature type="transmembrane region" description="Helical" evidence="7">
    <location>
        <begin position="265"/>
        <end position="285"/>
    </location>
</feature>
<feature type="transmembrane region" description="Helical" evidence="7">
    <location>
        <begin position="162"/>
        <end position="186"/>
    </location>
</feature>
<organism evidence="9 10">
    <name type="scientific">Mycolicibacterium arseniciresistens</name>
    <dbReference type="NCBI Taxonomy" id="3062257"/>
    <lineage>
        <taxon>Bacteria</taxon>
        <taxon>Bacillati</taxon>
        <taxon>Actinomycetota</taxon>
        <taxon>Actinomycetes</taxon>
        <taxon>Mycobacteriales</taxon>
        <taxon>Mycobacteriaceae</taxon>
        <taxon>Mycolicibacterium</taxon>
    </lineage>
</organism>
<feature type="transmembrane region" description="Helical" evidence="7">
    <location>
        <begin position="9"/>
        <end position="29"/>
    </location>
</feature>
<comment type="caution">
    <text evidence="9">The sequence shown here is derived from an EMBL/GenBank/DDBJ whole genome shotgun (WGS) entry which is preliminary data.</text>
</comment>
<dbReference type="PRINTS" id="PR00173">
    <property type="entry name" value="EDTRNSPORT"/>
</dbReference>
<dbReference type="PROSITE" id="PS50850">
    <property type="entry name" value="MFS"/>
    <property type="match status" value="1"/>
</dbReference>
<evidence type="ECO:0000256" key="2">
    <source>
        <dbReference type="ARBA" id="ARBA00022448"/>
    </source>
</evidence>
<comment type="subcellular location">
    <subcellularLocation>
        <location evidence="1">Cell membrane</location>
        <topology evidence="1">Multi-pass membrane protein</topology>
    </subcellularLocation>
</comment>
<evidence type="ECO:0000259" key="8">
    <source>
        <dbReference type="PROSITE" id="PS50850"/>
    </source>
</evidence>
<evidence type="ECO:0000313" key="10">
    <source>
        <dbReference type="Proteomes" id="UP001168823"/>
    </source>
</evidence>
<feature type="transmembrane region" description="Helical" evidence="7">
    <location>
        <begin position="356"/>
        <end position="380"/>
    </location>
</feature>
<keyword evidence="2" id="KW-0813">Transport</keyword>
<feature type="transmembrane region" description="Helical" evidence="7">
    <location>
        <begin position="76"/>
        <end position="95"/>
    </location>
</feature>
<dbReference type="Proteomes" id="UP001168823">
    <property type="component" value="Unassembled WGS sequence"/>
</dbReference>
<feature type="transmembrane region" description="Helical" evidence="7">
    <location>
        <begin position="228"/>
        <end position="245"/>
    </location>
</feature>
<feature type="transmembrane region" description="Helical" evidence="7">
    <location>
        <begin position="135"/>
        <end position="156"/>
    </location>
</feature>
<evidence type="ECO:0000256" key="4">
    <source>
        <dbReference type="ARBA" id="ARBA00022692"/>
    </source>
</evidence>
<keyword evidence="4 7" id="KW-0812">Transmembrane</keyword>
<feature type="transmembrane region" description="Helical" evidence="7">
    <location>
        <begin position="461"/>
        <end position="488"/>
    </location>
</feature>
<proteinExistence type="predicted"/>
<feature type="transmembrane region" description="Helical" evidence="7">
    <location>
        <begin position="401"/>
        <end position="419"/>
    </location>
</feature>
<evidence type="ECO:0000313" key="9">
    <source>
        <dbReference type="EMBL" id="MDO3637223.1"/>
    </source>
</evidence>
<keyword evidence="6 7" id="KW-0472">Membrane</keyword>
<evidence type="ECO:0000256" key="5">
    <source>
        <dbReference type="ARBA" id="ARBA00022989"/>
    </source>
</evidence>
<evidence type="ECO:0000256" key="1">
    <source>
        <dbReference type="ARBA" id="ARBA00004651"/>
    </source>
</evidence>
<accession>A0ABT8UHG1</accession>
<dbReference type="InterPro" id="IPR004638">
    <property type="entry name" value="EmrB-like"/>
</dbReference>
<evidence type="ECO:0000256" key="6">
    <source>
        <dbReference type="ARBA" id="ARBA00023136"/>
    </source>
</evidence>
<keyword evidence="10" id="KW-1185">Reference proteome</keyword>
<feature type="transmembrane region" description="Helical" evidence="7">
    <location>
        <begin position="49"/>
        <end position="69"/>
    </location>
</feature>
<gene>
    <name evidence="9" type="ORF">Q2100_15875</name>
</gene>
<dbReference type="RefSeq" id="WP_302914853.1">
    <property type="nucleotide sequence ID" value="NZ_JAUMSQ010000113.1"/>
</dbReference>